<dbReference type="InterPro" id="IPR054468">
    <property type="entry name" value="NrSPol-like_HBD"/>
</dbReference>
<feature type="domain" description="NrS-1 polymerase-like HBD" evidence="1">
    <location>
        <begin position="267"/>
        <end position="328"/>
    </location>
</feature>
<name>A0A0R1P885_9LACO</name>
<gene>
    <name evidence="2" type="ORF">FD27_GL001669</name>
</gene>
<dbReference type="STRING" id="1423746.FD27_GL001669"/>
<keyword evidence="3" id="KW-1185">Reference proteome</keyword>
<dbReference type="Pfam" id="PF22763">
    <property type="entry name" value="NrS1-1_pol-like_HBD"/>
    <property type="match status" value="1"/>
</dbReference>
<comment type="caution">
    <text evidence="2">The sequence shown here is derived from an EMBL/GenBank/DDBJ whole genome shotgun (WGS) entry which is preliminary data.</text>
</comment>
<proteinExistence type="predicted"/>
<dbReference type="RefSeq" id="WP_057748195.1">
    <property type="nucleotide sequence ID" value="NZ_AZER01000004.1"/>
</dbReference>
<evidence type="ECO:0000313" key="3">
    <source>
        <dbReference type="Proteomes" id="UP000051445"/>
    </source>
</evidence>
<accession>A0A0R1P885</accession>
<sequence>MDFPEEMKKDRRWVAWFYEKNPKHPNSIHALKKVPYNLNDNCHSTAQTNQPATWGTFQQANATLQCANKRPDYAKQRQYGGVGFVVGDGWALLDLDNIPTVIADYTLGVQNKISKILQLLHHTYCEISQSEAGLHFVFKVNDSVEKFSKPEHDKELYTNARLIALTGKILEREAPLKITTINQDTWKQLNELVYGRYEPLTIPSQSVTPVELSQGGELSDTAKAIIQDIKNSSDGDRFNWWCNAELPDISGSEVADENGELIQYDPSRQDMACCCVLAYWVRQCTGKYDSKLIDEIFKQTNLYRPKWERSDGGMTYGQRTISKAIAYKQAQRENRIHKYKGMVINGAE</sequence>
<dbReference type="Proteomes" id="UP000051445">
    <property type="component" value="Unassembled WGS sequence"/>
</dbReference>
<evidence type="ECO:0000259" key="1">
    <source>
        <dbReference type="Pfam" id="PF22763"/>
    </source>
</evidence>
<evidence type="ECO:0000313" key="2">
    <source>
        <dbReference type="EMBL" id="KRL28669.1"/>
    </source>
</evidence>
<reference evidence="2 3" key="1">
    <citation type="journal article" date="2015" name="Genome Announc.">
        <title>Expanding the biotechnology potential of lactobacilli through comparative genomics of 213 strains and associated genera.</title>
        <authorList>
            <person name="Sun Z."/>
            <person name="Harris H.M."/>
            <person name="McCann A."/>
            <person name="Guo C."/>
            <person name="Argimon S."/>
            <person name="Zhang W."/>
            <person name="Yang X."/>
            <person name="Jeffery I.B."/>
            <person name="Cooney J.C."/>
            <person name="Kagawa T.F."/>
            <person name="Liu W."/>
            <person name="Song Y."/>
            <person name="Salvetti E."/>
            <person name="Wrobel A."/>
            <person name="Rasinkangas P."/>
            <person name="Parkhill J."/>
            <person name="Rea M.C."/>
            <person name="O'Sullivan O."/>
            <person name="Ritari J."/>
            <person name="Douillard F.P."/>
            <person name="Paul Ross R."/>
            <person name="Yang R."/>
            <person name="Briner A.E."/>
            <person name="Felis G.E."/>
            <person name="de Vos W.M."/>
            <person name="Barrangou R."/>
            <person name="Klaenhammer T.R."/>
            <person name="Caufield P.W."/>
            <person name="Cui Y."/>
            <person name="Zhang H."/>
            <person name="O'Toole P.W."/>
        </authorList>
    </citation>
    <scope>NUCLEOTIDE SEQUENCE [LARGE SCALE GENOMIC DNA]</scope>
    <source>
        <strain evidence="2 3">DSM 13145</strain>
    </source>
</reference>
<dbReference type="OrthoDB" id="9763644at2"/>
<dbReference type="PATRIC" id="fig|1423746.3.peg.1700"/>
<organism evidence="2 3">
    <name type="scientific">Limosilactobacillus frumenti DSM 13145</name>
    <dbReference type="NCBI Taxonomy" id="1423746"/>
    <lineage>
        <taxon>Bacteria</taxon>
        <taxon>Bacillati</taxon>
        <taxon>Bacillota</taxon>
        <taxon>Bacilli</taxon>
        <taxon>Lactobacillales</taxon>
        <taxon>Lactobacillaceae</taxon>
        <taxon>Limosilactobacillus</taxon>
    </lineage>
</organism>
<dbReference type="EMBL" id="AZER01000004">
    <property type="protein sequence ID" value="KRL28669.1"/>
    <property type="molecule type" value="Genomic_DNA"/>
</dbReference>
<dbReference type="AlphaFoldDB" id="A0A0R1P885"/>
<protein>
    <recommendedName>
        <fullName evidence="1">NrS-1 polymerase-like HBD domain-containing protein</fullName>
    </recommendedName>
</protein>